<dbReference type="PANTHER" id="PTHR43471">
    <property type="entry name" value="ABC TRANSPORTER PERMEASE"/>
    <property type="match status" value="1"/>
</dbReference>
<keyword evidence="1" id="KW-0472">Membrane</keyword>
<keyword evidence="1" id="KW-0812">Transmembrane</keyword>
<dbReference type="GO" id="GO:0005886">
    <property type="term" value="C:plasma membrane"/>
    <property type="evidence" value="ECO:0007669"/>
    <property type="project" value="UniProtKB-SubCell"/>
</dbReference>
<dbReference type="GO" id="GO:0140359">
    <property type="term" value="F:ABC-type transporter activity"/>
    <property type="evidence" value="ECO:0007669"/>
    <property type="project" value="InterPro"/>
</dbReference>
<evidence type="ECO:0000256" key="1">
    <source>
        <dbReference type="SAM" id="Phobius"/>
    </source>
</evidence>
<protein>
    <recommendedName>
        <fullName evidence="3">ABC-2 type transporter domain-containing protein</fullName>
    </recommendedName>
</protein>
<sequence>MKMRVNPVLRNESKLTVRTPRFTIMLFIYIAILSIGTLLFYNSYSKEVYASGLNMQGSVTLYIGMAIAQAVLLMFIVPSLTSTSICSEREKQTLDILLSTRLSSFQIIIGKLLASSLKVIMLIVCTIPLYSICSLIGGVKISNIFVLVLSFIINTIFVGSIGVFISSYVKTSKVATALTYAIVLFLFVGTIVIAYIIWIIAMMRMSGGPSINRPSISPIAYLSPALGFISMLSNQVGLGNNFPYMIAELGISKYTEYISIGIQSVGSIILLYLASRRLNPLNRKRSKKVKIKANKSVKE</sequence>
<comment type="caution">
    <text evidence="2">The sequence shown here is derived from an EMBL/GenBank/DDBJ whole genome shotgun (WGS) entry which is preliminary data.</text>
</comment>
<feature type="transmembrane region" description="Helical" evidence="1">
    <location>
        <begin position="21"/>
        <end position="41"/>
    </location>
</feature>
<feature type="transmembrane region" description="Helical" evidence="1">
    <location>
        <begin position="119"/>
        <end position="137"/>
    </location>
</feature>
<feature type="transmembrane region" description="Helical" evidence="1">
    <location>
        <begin position="257"/>
        <end position="275"/>
    </location>
</feature>
<feature type="transmembrane region" description="Helical" evidence="1">
    <location>
        <begin position="177"/>
        <end position="198"/>
    </location>
</feature>
<dbReference type="EMBL" id="VSSQ01001516">
    <property type="protein sequence ID" value="MPM08990.1"/>
    <property type="molecule type" value="Genomic_DNA"/>
</dbReference>
<dbReference type="AlphaFoldDB" id="A0A644WYJ9"/>
<name>A0A644WYJ9_9ZZZZ</name>
<proteinExistence type="predicted"/>
<gene>
    <name evidence="2" type="ORF">SDC9_55306</name>
</gene>
<evidence type="ECO:0000313" key="2">
    <source>
        <dbReference type="EMBL" id="MPM08990.1"/>
    </source>
</evidence>
<accession>A0A644WYJ9</accession>
<dbReference type="Pfam" id="PF12679">
    <property type="entry name" value="ABC2_membrane_2"/>
    <property type="match status" value="1"/>
</dbReference>
<organism evidence="2">
    <name type="scientific">bioreactor metagenome</name>
    <dbReference type="NCBI Taxonomy" id="1076179"/>
    <lineage>
        <taxon>unclassified sequences</taxon>
        <taxon>metagenomes</taxon>
        <taxon>ecological metagenomes</taxon>
    </lineage>
</organism>
<keyword evidence="1" id="KW-1133">Transmembrane helix</keyword>
<dbReference type="PANTHER" id="PTHR43471:SF12">
    <property type="entry name" value="HYPOTHETICAL MEMBRANE PROTEIN, CONSERVED"/>
    <property type="match status" value="1"/>
</dbReference>
<reference evidence="2" key="1">
    <citation type="submission" date="2019-08" db="EMBL/GenBank/DDBJ databases">
        <authorList>
            <person name="Kucharzyk K."/>
            <person name="Murdoch R.W."/>
            <person name="Higgins S."/>
            <person name="Loffler F."/>
        </authorList>
    </citation>
    <scope>NUCLEOTIDE SEQUENCE</scope>
</reference>
<evidence type="ECO:0008006" key="3">
    <source>
        <dbReference type="Google" id="ProtNLM"/>
    </source>
</evidence>
<feature type="transmembrane region" description="Helical" evidence="1">
    <location>
        <begin position="61"/>
        <end position="81"/>
    </location>
</feature>
<feature type="transmembrane region" description="Helical" evidence="1">
    <location>
        <begin position="144"/>
        <end position="165"/>
    </location>
</feature>